<evidence type="ECO:0000256" key="3">
    <source>
        <dbReference type="ARBA" id="ARBA00022603"/>
    </source>
</evidence>
<dbReference type="AlphaFoldDB" id="C0ZRY3"/>
<name>C0ZRY3_RHOE4</name>
<protein>
    <recommendedName>
        <fullName evidence="6">S-adenosyl-L-methionine-dependent methyltransferase</fullName>
        <ecNumber evidence="6">2.1.1.-</ecNumber>
    </recommendedName>
</protein>
<dbReference type="GO" id="GO:0032259">
    <property type="term" value="P:methylation"/>
    <property type="evidence" value="ECO:0007669"/>
    <property type="project" value="UniProtKB-KW"/>
</dbReference>
<dbReference type="PANTHER" id="PTHR43619">
    <property type="entry name" value="S-ADENOSYL-L-METHIONINE-DEPENDENT METHYLTRANSFERASE YKTD-RELATED"/>
    <property type="match status" value="1"/>
</dbReference>
<feature type="region of interest" description="Disordered" evidence="7">
    <location>
        <begin position="1"/>
        <end position="45"/>
    </location>
</feature>
<dbReference type="SUPFAM" id="SSF53335">
    <property type="entry name" value="S-adenosyl-L-methionine-dependent methyltransferases"/>
    <property type="match status" value="1"/>
</dbReference>
<evidence type="ECO:0000256" key="1">
    <source>
        <dbReference type="ARBA" id="ARBA00003907"/>
    </source>
</evidence>
<evidence type="ECO:0000313" key="8">
    <source>
        <dbReference type="EMBL" id="BAH31883.1"/>
    </source>
</evidence>
<dbReference type="eggNOG" id="COG3315">
    <property type="taxonomic scope" value="Bacteria"/>
</dbReference>
<gene>
    <name evidence="8" type="ordered locus">RER_11750</name>
</gene>
<reference evidence="9" key="1">
    <citation type="submission" date="2005-03" db="EMBL/GenBank/DDBJ databases">
        <title>Comparison of the complete genome sequences of Rhodococcus erythropolis PR4 and Rhodococcus opacus B4.</title>
        <authorList>
            <person name="Takarada H."/>
            <person name="Sekine M."/>
            <person name="Hosoyama A."/>
            <person name="Yamada R."/>
            <person name="Fujisawa T."/>
            <person name="Omata S."/>
            <person name="Shimizu A."/>
            <person name="Tsukatani N."/>
            <person name="Tanikawa S."/>
            <person name="Fujita N."/>
            <person name="Harayama S."/>
        </authorList>
    </citation>
    <scope>NUCLEOTIDE SEQUENCE [LARGE SCALE GENOMIC DNA]</scope>
    <source>
        <strain evidence="9">PR4 / NBRC 100887</strain>
    </source>
</reference>
<dbReference type="GO" id="GO:0008168">
    <property type="term" value="F:methyltransferase activity"/>
    <property type="evidence" value="ECO:0007669"/>
    <property type="project" value="UniProtKB-UniRule"/>
</dbReference>
<dbReference type="PANTHER" id="PTHR43619:SF2">
    <property type="entry name" value="S-ADENOSYL-L-METHIONINE-DEPENDENT METHYLTRANSFERASES SUPERFAMILY PROTEIN"/>
    <property type="match status" value="1"/>
</dbReference>
<keyword evidence="5 6" id="KW-0949">S-adenosyl-L-methionine</keyword>
<dbReference type="InterPro" id="IPR007213">
    <property type="entry name" value="Ppm1/Ppm2/Tcmp"/>
</dbReference>
<proteinExistence type="inferred from homology"/>
<keyword evidence="3 6" id="KW-0489">Methyltransferase</keyword>
<dbReference type="HOGENOM" id="CLU_056160_2_1_11"/>
<dbReference type="EC" id="2.1.1.-" evidence="6"/>
<organism evidence="8 9">
    <name type="scientific">Rhodococcus erythropolis (strain PR4 / NBRC 100887)</name>
    <dbReference type="NCBI Taxonomy" id="234621"/>
    <lineage>
        <taxon>Bacteria</taxon>
        <taxon>Bacillati</taxon>
        <taxon>Actinomycetota</taxon>
        <taxon>Actinomycetes</taxon>
        <taxon>Mycobacteriales</taxon>
        <taxon>Nocardiaceae</taxon>
        <taxon>Rhodococcus</taxon>
        <taxon>Rhodococcus erythropolis group</taxon>
    </lineage>
</organism>
<comment type="similarity">
    <text evidence="2 6">Belongs to the UPF0677 family.</text>
</comment>
<keyword evidence="4" id="KW-0808">Transferase</keyword>
<evidence type="ECO:0000256" key="7">
    <source>
        <dbReference type="SAM" id="MobiDB-lite"/>
    </source>
</evidence>
<comment type="function">
    <text evidence="1 6">Exhibits S-adenosyl-L-methionine-dependent methyltransferase activity.</text>
</comment>
<dbReference type="InterPro" id="IPR029063">
    <property type="entry name" value="SAM-dependent_MTases_sf"/>
</dbReference>
<reference evidence="8 9" key="2">
    <citation type="journal article" date="2006" name="Environ. Microbiol.">
        <title>Sequence analysis of three plasmids harboured in Rhodococcus erythropolis strain PR4.</title>
        <authorList>
            <person name="Sekine M."/>
            <person name="Tanikawa S."/>
            <person name="Omata S."/>
            <person name="Saito M."/>
            <person name="Fujisawa T."/>
            <person name="Tsukatani N."/>
            <person name="Tajima T."/>
            <person name="Sekigawa T."/>
            <person name="Kosugi H."/>
            <person name="Matsuo Y."/>
            <person name="Nishiko R."/>
            <person name="Imamura K."/>
            <person name="Ito M."/>
            <person name="Narita H."/>
            <person name="Tago S."/>
            <person name="Fujita N."/>
            <person name="Harayama S."/>
        </authorList>
    </citation>
    <scope>NUCLEOTIDE SEQUENCE [LARGE SCALE GENOMIC DNA]</scope>
    <source>
        <strain evidence="9">PR4 / NBRC 100887</strain>
    </source>
</reference>
<dbReference type="Gene3D" id="3.40.50.150">
    <property type="entry name" value="Vaccinia Virus protein VP39"/>
    <property type="match status" value="1"/>
</dbReference>
<dbReference type="NCBIfam" id="TIGR00027">
    <property type="entry name" value="mthyl_TIGR00027"/>
    <property type="match status" value="1"/>
</dbReference>
<sequence length="336" mass="37241">MPARCCSRPSSDRSVPGGKGSLGRKVERVRLSRPERKDTQKMRSDGDTWDIVSSVGLTALAVATFRALESARSDAIIEDKFASWFVEAAAEPHFTALLKDPALLDDTPFGGFMGLRTRFFDEFFLSSTESGVKQAVIVAAGLDSRAYRLDWNSESTVFEVDQPKVLEFKAEVLAARDAQPKTDRRTVPTDLRNDWPAALAEAGFDPKEPTAWSAEGLLAYLPGPAHDALFERIDELSATGSRLAVNDFPAGTDPKKLATIRSKYFAENPFGDLDISQLFYSDKRSDPGRWLTEHNWTVRRFSSVELADLYDRRIPDLPEEIAALSTQPSFLAATKN</sequence>
<feature type="compositionally biased region" description="Basic and acidic residues" evidence="7">
    <location>
        <begin position="24"/>
        <end position="45"/>
    </location>
</feature>
<evidence type="ECO:0000256" key="4">
    <source>
        <dbReference type="ARBA" id="ARBA00022679"/>
    </source>
</evidence>
<dbReference type="EMBL" id="AP008957">
    <property type="protein sequence ID" value="BAH31883.1"/>
    <property type="molecule type" value="Genomic_DNA"/>
</dbReference>
<evidence type="ECO:0000313" key="9">
    <source>
        <dbReference type="Proteomes" id="UP000002204"/>
    </source>
</evidence>
<dbReference type="KEGG" id="rer:RER_11750"/>
<evidence type="ECO:0000256" key="6">
    <source>
        <dbReference type="RuleBase" id="RU362030"/>
    </source>
</evidence>
<evidence type="ECO:0000256" key="5">
    <source>
        <dbReference type="ARBA" id="ARBA00022691"/>
    </source>
</evidence>
<evidence type="ECO:0000256" key="2">
    <source>
        <dbReference type="ARBA" id="ARBA00008138"/>
    </source>
</evidence>
<accession>C0ZRY3</accession>
<dbReference type="Proteomes" id="UP000002204">
    <property type="component" value="Chromosome"/>
</dbReference>
<dbReference type="InterPro" id="IPR011610">
    <property type="entry name" value="SAM_mthyl_Trfase_ML2640-like"/>
</dbReference>
<dbReference type="Pfam" id="PF04072">
    <property type="entry name" value="LCM"/>
    <property type="match status" value="1"/>
</dbReference>